<gene>
    <name evidence="2" type="ORF">B0I36DRAFT_365098</name>
</gene>
<dbReference type="AlphaFoldDB" id="A0A9P9BS53"/>
<dbReference type="EMBL" id="JAGTJQ010000007">
    <property type="protein sequence ID" value="KAH7027970.1"/>
    <property type="molecule type" value="Genomic_DNA"/>
</dbReference>
<proteinExistence type="predicted"/>
<feature type="compositionally biased region" description="Low complexity" evidence="1">
    <location>
        <begin position="1"/>
        <end position="16"/>
    </location>
</feature>
<name>A0A9P9BS53_9PEZI</name>
<dbReference type="GeneID" id="70188631"/>
<feature type="compositionally biased region" description="Basic and acidic residues" evidence="1">
    <location>
        <begin position="53"/>
        <end position="64"/>
    </location>
</feature>
<sequence>MPEGRQSPSPSRQSGRQIHDAPASGHGVDNASNKESTNSDQLKNLQSNPAEGPMDKSLKDKFSKTQEPSTGSN</sequence>
<evidence type="ECO:0000256" key="1">
    <source>
        <dbReference type="SAM" id="MobiDB-lite"/>
    </source>
</evidence>
<accession>A0A9P9BS53</accession>
<organism evidence="2 3">
    <name type="scientific">Microdochium trichocladiopsis</name>
    <dbReference type="NCBI Taxonomy" id="1682393"/>
    <lineage>
        <taxon>Eukaryota</taxon>
        <taxon>Fungi</taxon>
        <taxon>Dikarya</taxon>
        <taxon>Ascomycota</taxon>
        <taxon>Pezizomycotina</taxon>
        <taxon>Sordariomycetes</taxon>
        <taxon>Xylariomycetidae</taxon>
        <taxon>Xylariales</taxon>
        <taxon>Microdochiaceae</taxon>
        <taxon>Microdochium</taxon>
    </lineage>
</organism>
<dbReference type="OrthoDB" id="5375886at2759"/>
<evidence type="ECO:0000313" key="2">
    <source>
        <dbReference type="EMBL" id="KAH7027970.1"/>
    </source>
</evidence>
<dbReference type="RefSeq" id="XP_046010769.1">
    <property type="nucleotide sequence ID" value="XM_046159085.1"/>
</dbReference>
<dbReference type="Proteomes" id="UP000756346">
    <property type="component" value="Unassembled WGS sequence"/>
</dbReference>
<comment type="caution">
    <text evidence="2">The sequence shown here is derived from an EMBL/GenBank/DDBJ whole genome shotgun (WGS) entry which is preliminary data.</text>
</comment>
<evidence type="ECO:0000313" key="3">
    <source>
        <dbReference type="Proteomes" id="UP000756346"/>
    </source>
</evidence>
<reference evidence="2" key="1">
    <citation type="journal article" date="2021" name="Nat. Commun.">
        <title>Genetic determinants of endophytism in the Arabidopsis root mycobiome.</title>
        <authorList>
            <person name="Mesny F."/>
            <person name="Miyauchi S."/>
            <person name="Thiergart T."/>
            <person name="Pickel B."/>
            <person name="Atanasova L."/>
            <person name="Karlsson M."/>
            <person name="Huettel B."/>
            <person name="Barry K.W."/>
            <person name="Haridas S."/>
            <person name="Chen C."/>
            <person name="Bauer D."/>
            <person name="Andreopoulos W."/>
            <person name="Pangilinan J."/>
            <person name="LaButti K."/>
            <person name="Riley R."/>
            <person name="Lipzen A."/>
            <person name="Clum A."/>
            <person name="Drula E."/>
            <person name="Henrissat B."/>
            <person name="Kohler A."/>
            <person name="Grigoriev I.V."/>
            <person name="Martin F.M."/>
            <person name="Hacquard S."/>
        </authorList>
    </citation>
    <scope>NUCLEOTIDE SEQUENCE</scope>
    <source>
        <strain evidence="2">MPI-CAGE-CH-0230</strain>
    </source>
</reference>
<feature type="region of interest" description="Disordered" evidence="1">
    <location>
        <begin position="1"/>
        <end position="73"/>
    </location>
</feature>
<feature type="compositionally biased region" description="Polar residues" evidence="1">
    <location>
        <begin position="30"/>
        <end position="49"/>
    </location>
</feature>
<keyword evidence="3" id="KW-1185">Reference proteome</keyword>
<protein>
    <submittedName>
        <fullName evidence="2">Uncharacterized protein</fullName>
    </submittedName>
</protein>